<dbReference type="Proteomes" id="UP000034366">
    <property type="component" value="Unassembled WGS sequence"/>
</dbReference>
<proteinExistence type="predicted"/>
<evidence type="ECO:0000313" key="2">
    <source>
        <dbReference type="Proteomes" id="UP000034366"/>
    </source>
</evidence>
<protein>
    <submittedName>
        <fullName evidence="1">Uncharacterized protein</fullName>
    </submittedName>
</protein>
<dbReference type="EMBL" id="LBTW01000015">
    <property type="protein sequence ID" value="KKQ49424.1"/>
    <property type="molecule type" value="Genomic_DNA"/>
</dbReference>
<organism evidence="1 2">
    <name type="scientific">Candidatus Woesebacteria bacterium GW2011_GWD1_38_10</name>
    <dbReference type="NCBI Taxonomy" id="1618592"/>
    <lineage>
        <taxon>Bacteria</taxon>
        <taxon>Candidatus Woeseibacteriota</taxon>
    </lineage>
</organism>
<dbReference type="AlphaFoldDB" id="A0A0G0KJS3"/>
<sequence>MANAVSSDNSFYGVNTLIDRLYKNKVPPFKDVISPESILYYFGNFCILTAWVKIKGGFIVQDIPHATRSFNAL</sequence>
<reference evidence="1 2" key="1">
    <citation type="journal article" date="2015" name="Nature">
        <title>rRNA introns, odd ribosomes, and small enigmatic genomes across a large radiation of phyla.</title>
        <authorList>
            <person name="Brown C.T."/>
            <person name="Hug L.A."/>
            <person name="Thomas B.C."/>
            <person name="Sharon I."/>
            <person name="Castelle C.J."/>
            <person name="Singh A."/>
            <person name="Wilkins M.J."/>
            <person name="Williams K.H."/>
            <person name="Banfield J.F."/>
        </authorList>
    </citation>
    <scope>NUCLEOTIDE SEQUENCE [LARGE SCALE GENOMIC DNA]</scope>
</reference>
<evidence type="ECO:0000313" key="1">
    <source>
        <dbReference type="EMBL" id="KKQ49424.1"/>
    </source>
</evidence>
<accession>A0A0G0KJS3</accession>
<gene>
    <name evidence="1" type="ORF">US67_C0015G0015</name>
</gene>
<comment type="caution">
    <text evidence="1">The sequence shown here is derived from an EMBL/GenBank/DDBJ whole genome shotgun (WGS) entry which is preliminary data.</text>
</comment>
<name>A0A0G0KJS3_9BACT</name>